<comment type="caution">
    <text evidence="1">The sequence shown here is derived from an EMBL/GenBank/DDBJ whole genome shotgun (WGS) entry which is preliminary data.</text>
</comment>
<reference evidence="1 2" key="1">
    <citation type="journal article" date="2019" name="Sci. Rep.">
        <title>Orb-weaving spider Araneus ventricosus genome elucidates the spidroin gene catalogue.</title>
        <authorList>
            <person name="Kono N."/>
            <person name="Nakamura H."/>
            <person name="Ohtoshi R."/>
            <person name="Moran D.A.P."/>
            <person name="Shinohara A."/>
            <person name="Yoshida Y."/>
            <person name="Fujiwara M."/>
            <person name="Mori M."/>
            <person name="Tomita M."/>
            <person name="Arakawa K."/>
        </authorList>
    </citation>
    <scope>NUCLEOTIDE SEQUENCE [LARGE SCALE GENOMIC DNA]</scope>
</reference>
<dbReference type="AlphaFoldDB" id="A0A4Y2NV43"/>
<protein>
    <submittedName>
        <fullName evidence="1">Uncharacterized protein</fullName>
    </submittedName>
</protein>
<dbReference type="Proteomes" id="UP000499080">
    <property type="component" value="Unassembled WGS sequence"/>
</dbReference>
<accession>A0A4Y2NV43</accession>
<proteinExistence type="predicted"/>
<organism evidence="1 2">
    <name type="scientific">Araneus ventricosus</name>
    <name type="common">Orbweaver spider</name>
    <name type="synonym">Epeira ventricosa</name>
    <dbReference type="NCBI Taxonomy" id="182803"/>
    <lineage>
        <taxon>Eukaryota</taxon>
        <taxon>Metazoa</taxon>
        <taxon>Ecdysozoa</taxon>
        <taxon>Arthropoda</taxon>
        <taxon>Chelicerata</taxon>
        <taxon>Arachnida</taxon>
        <taxon>Araneae</taxon>
        <taxon>Araneomorphae</taxon>
        <taxon>Entelegynae</taxon>
        <taxon>Araneoidea</taxon>
        <taxon>Araneidae</taxon>
        <taxon>Araneus</taxon>
    </lineage>
</organism>
<evidence type="ECO:0000313" key="2">
    <source>
        <dbReference type="Proteomes" id="UP000499080"/>
    </source>
</evidence>
<name>A0A4Y2NV43_ARAVE</name>
<feature type="non-terminal residue" evidence="1">
    <location>
        <position position="1"/>
    </location>
</feature>
<gene>
    <name evidence="1" type="ORF">AVEN_202616_1</name>
</gene>
<dbReference type="EMBL" id="BGPR01289772">
    <property type="protein sequence ID" value="GBN43458.1"/>
    <property type="molecule type" value="Genomic_DNA"/>
</dbReference>
<keyword evidence="2" id="KW-1185">Reference proteome</keyword>
<evidence type="ECO:0000313" key="1">
    <source>
        <dbReference type="EMBL" id="GBN43458.1"/>
    </source>
</evidence>
<sequence length="117" mass="12981">EGNRKRPTQSECSCLCIPPLYRARAFRSFLSIKLLYVDVAVKTVVTTIEATGFRTALTKFETSLIASFRHSFGRGNLTYGDEKPQDKLAGSCFPGGCSNGSVILADDSYRRDWCMGR</sequence>